<evidence type="ECO:0008006" key="4">
    <source>
        <dbReference type="Google" id="ProtNLM"/>
    </source>
</evidence>
<feature type="region of interest" description="Disordered" evidence="1">
    <location>
        <begin position="134"/>
        <end position="157"/>
    </location>
</feature>
<keyword evidence="3" id="KW-1185">Reference proteome</keyword>
<evidence type="ECO:0000313" key="3">
    <source>
        <dbReference type="Proteomes" id="UP000653076"/>
    </source>
</evidence>
<feature type="region of interest" description="Disordered" evidence="1">
    <location>
        <begin position="1"/>
        <end position="28"/>
    </location>
</feature>
<organism evidence="2 3">
    <name type="scientific">Micromonospora qiuiae</name>
    <dbReference type="NCBI Taxonomy" id="502268"/>
    <lineage>
        <taxon>Bacteria</taxon>
        <taxon>Bacillati</taxon>
        <taxon>Actinomycetota</taxon>
        <taxon>Actinomycetes</taxon>
        <taxon>Micromonosporales</taxon>
        <taxon>Micromonosporaceae</taxon>
        <taxon>Micromonospora</taxon>
    </lineage>
</organism>
<evidence type="ECO:0000256" key="1">
    <source>
        <dbReference type="SAM" id="MobiDB-lite"/>
    </source>
</evidence>
<dbReference type="RefSeq" id="WP_239098085.1">
    <property type="nucleotide sequence ID" value="NZ_BOPC01000002.1"/>
</dbReference>
<accession>A0ABQ4J4F6</accession>
<comment type="caution">
    <text evidence="2">The sequence shown here is derived from an EMBL/GenBank/DDBJ whole genome shotgun (WGS) entry which is preliminary data.</text>
</comment>
<sequence>MTAPTERRHEPDSATPLSPPGRLPAPPPPPTPRFIYYLDGDEYDKAMIRLSLWVEHVLLPTYGRETTSAAPWCPTWWHHTEAVAHLHALWMAWEELTGNPGGALGPANWHRDYLGPTMSALRDPAGPFAGCKAGVHRDKQPPTVAEYPGSFSDDGGA</sequence>
<reference evidence="2 3" key="1">
    <citation type="submission" date="2021-01" db="EMBL/GenBank/DDBJ databases">
        <title>Whole genome shotgun sequence of Verrucosispora qiuiae NBRC 106684.</title>
        <authorList>
            <person name="Komaki H."/>
            <person name="Tamura T."/>
        </authorList>
    </citation>
    <scope>NUCLEOTIDE SEQUENCE [LARGE SCALE GENOMIC DNA]</scope>
    <source>
        <strain evidence="2 3">NBRC 106684</strain>
    </source>
</reference>
<gene>
    <name evidence="2" type="ORF">Vqi01_01540</name>
</gene>
<feature type="compositionally biased region" description="Pro residues" evidence="1">
    <location>
        <begin position="17"/>
        <end position="28"/>
    </location>
</feature>
<protein>
    <recommendedName>
        <fullName evidence="4">DUF4913 domain-containing protein</fullName>
    </recommendedName>
</protein>
<feature type="compositionally biased region" description="Basic and acidic residues" evidence="1">
    <location>
        <begin position="1"/>
        <end position="12"/>
    </location>
</feature>
<dbReference type="Proteomes" id="UP000653076">
    <property type="component" value="Unassembled WGS sequence"/>
</dbReference>
<dbReference type="Pfam" id="PF16259">
    <property type="entry name" value="DUF4913"/>
    <property type="match status" value="1"/>
</dbReference>
<evidence type="ECO:0000313" key="2">
    <source>
        <dbReference type="EMBL" id="GIJ24992.1"/>
    </source>
</evidence>
<proteinExistence type="predicted"/>
<name>A0ABQ4J4F6_9ACTN</name>
<dbReference type="InterPro" id="IPR032584">
    <property type="entry name" value="DUF4913"/>
</dbReference>
<dbReference type="EMBL" id="BOPC01000002">
    <property type="protein sequence ID" value="GIJ24992.1"/>
    <property type="molecule type" value="Genomic_DNA"/>
</dbReference>